<sequence length="230" mass="26685">MGYRCHNCNLEFTDFEEYLDHECKSCKARKMTSKEARTLENLFHICKTANKSHIGNISVNEEKNMYLKTDTSLEVGGQHFNSNDYSVNQLRYQTLNERDTSLTGLDNFESYVQTEFPEHQLNPEVNFNTPSSKQTQMSEINEKINNNHVSASLDVCPKQFFNCAIDECYNTNHVSVPAEYGKMQYAMRDMNPKFNTYKPFVSSEYNPFEFVSYGMNQNLEKKSAKSVRSL</sequence>
<organism evidence="1 2">
    <name type="scientific">Trichonephila inaurata madagascariensis</name>
    <dbReference type="NCBI Taxonomy" id="2747483"/>
    <lineage>
        <taxon>Eukaryota</taxon>
        <taxon>Metazoa</taxon>
        <taxon>Ecdysozoa</taxon>
        <taxon>Arthropoda</taxon>
        <taxon>Chelicerata</taxon>
        <taxon>Arachnida</taxon>
        <taxon>Araneae</taxon>
        <taxon>Araneomorphae</taxon>
        <taxon>Entelegynae</taxon>
        <taxon>Araneoidea</taxon>
        <taxon>Nephilidae</taxon>
        <taxon>Trichonephila</taxon>
        <taxon>Trichonephila inaurata</taxon>
    </lineage>
</organism>
<dbReference type="EMBL" id="BMAV01021479">
    <property type="protein sequence ID" value="GFY75554.1"/>
    <property type="molecule type" value="Genomic_DNA"/>
</dbReference>
<proteinExistence type="predicted"/>
<comment type="caution">
    <text evidence="1">The sequence shown here is derived from an EMBL/GenBank/DDBJ whole genome shotgun (WGS) entry which is preliminary data.</text>
</comment>
<evidence type="ECO:0000313" key="2">
    <source>
        <dbReference type="Proteomes" id="UP000886998"/>
    </source>
</evidence>
<reference evidence="1" key="1">
    <citation type="submission" date="2020-08" db="EMBL/GenBank/DDBJ databases">
        <title>Multicomponent nature underlies the extraordinary mechanical properties of spider dragline silk.</title>
        <authorList>
            <person name="Kono N."/>
            <person name="Nakamura H."/>
            <person name="Mori M."/>
            <person name="Yoshida Y."/>
            <person name="Ohtoshi R."/>
            <person name="Malay A.D."/>
            <person name="Moran D.A.P."/>
            <person name="Tomita M."/>
            <person name="Numata K."/>
            <person name="Arakawa K."/>
        </authorList>
    </citation>
    <scope>NUCLEOTIDE SEQUENCE</scope>
</reference>
<name>A0A8X6YTQ1_9ARAC</name>
<dbReference type="OrthoDB" id="10413566at2759"/>
<dbReference type="Proteomes" id="UP000886998">
    <property type="component" value="Unassembled WGS sequence"/>
</dbReference>
<dbReference type="AlphaFoldDB" id="A0A8X6YTQ1"/>
<gene>
    <name evidence="1" type="ORF">TNIN_312751</name>
</gene>
<keyword evidence="2" id="KW-1185">Reference proteome</keyword>
<accession>A0A8X6YTQ1</accession>
<evidence type="ECO:0000313" key="1">
    <source>
        <dbReference type="EMBL" id="GFY75554.1"/>
    </source>
</evidence>
<protein>
    <submittedName>
        <fullName evidence="1">Uncharacterized protein</fullName>
    </submittedName>
</protein>